<keyword evidence="2" id="KW-1185">Reference proteome</keyword>
<dbReference type="Proteomes" id="UP000789396">
    <property type="component" value="Unassembled WGS sequence"/>
</dbReference>
<evidence type="ECO:0000313" key="2">
    <source>
        <dbReference type="Proteomes" id="UP000789396"/>
    </source>
</evidence>
<dbReference type="EMBL" id="CAJVPZ010062036">
    <property type="protein sequence ID" value="CAG8791687.1"/>
    <property type="molecule type" value="Genomic_DNA"/>
</dbReference>
<reference evidence="1" key="1">
    <citation type="submission" date="2021-06" db="EMBL/GenBank/DDBJ databases">
        <authorList>
            <person name="Kallberg Y."/>
            <person name="Tangrot J."/>
            <person name="Rosling A."/>
        </authorList>
    </citation>
    <scope>NUCLEOTIDE SEQUENCE</scope>
    <source>
        <strain evidence="1">IN212</strain>
    </source>
</reference>
<protein>
    <submittedName>
        <fullName evidence="1">19652_t:CDS:1</fullName>
    </submittedName>
</protein>
<evidence type="ECO:0000313" key="1">
    <source>
        <dbReference type="EMBL" id="CAG8791687.1"/>
    </source>
</evidence>
<proteinExistence type="predicted"/>
<organism evidence="1 2">
    <name type="scientific">Racocetra fulgida</name>
    <dbReference type="NCBI Taxonomy" id="60492"/>
    <lineage>
        <taxon>Eukaryota</taxon>
        <taxon>Fungi</taxon>
        <taxon>Fungi incertae sedis</taxon>
        <taxon>Mucoromycota</taxon>
        <taxon>Glomeromycotina</taxon>
        <taxon>Glomeromycetes</taxon>
        <taxon>Diversisporales</taxon>
        <taxon>Gigasporaceae</taxon>
        <taxon>Racocetra</taxon>
    </lineage>
</organism>
<sequence>DTPVTQVLVERHLNQNNSEVSSIELDSEVSSIELDSELSSTELESSYKNTDIPVTQVLVKRNLNKQNSEVPSTELESSYEHTVAFELFFYCQNIVERITYSLFNFQEIPVTQVLVDRDLNQNNSKLSRRAS</sequence>
<accession>A0A9N9P7X3</accession>
<name>A0A9N9P7X3_9GLOM</name>
<dbReference type="AlphaFoldDB" id="A0A9N9P7X3"/>
<feature type="non-terminal residue" evidence="1">
    <location>
        <position position="1"/>
    </location>
</feature>
<feature type="non-terminal residue" evidence="1">
    <location>
        <position position="131"/>
    </location>
</feature>
<comment type="caution">
    <text evidence="1">The sequence shown here is derived from an EMBL/GenBank/DDBJ whole genome shotgun (WGS) entry which is preliminary data.</text>
</comment>
<gene>
    <name evidence="1" type="ORF">RFULGI_LOCUS16803</name>
</gene>